<gene>
    <name evidence="1" type="ORF">LWI28_014880</name>
</gene>
<evidence type="ECO:0000313" key="1">
    <source>
        <dbReference type="EMBL" id="KAI9174272.1"/>
    </source>
</evidence>
<sequence length="69" mass="8092">MGRIMEHWFHPNDEQLIMKRRDFLTLILLSKKSVRLTSSVANRTSYQLESQLPPNEISFCRARISATTK</sequence>
<reference evidence="1" key="1">
    <citation type="journal article" date="2022" name="Plant J.">
        <title>Strategies of tolerance reflected in two North American maple genomes.</title>
        <authorList>
            <person name="McEvoy S.L."/>
            <person name="Sezen U.U."/>
            <person name="Trouern-Trend A."/>
            <person name="McMahon S.M."/>
            <person name="Schaberg P.G."/>
            <person name="Yang J."/>
            <person name="Wegrzyn J.L."/>
            <person name="Swenson N.G."/>
        </authorList>
    </citation>
    <scope>NUCLEOTIDE SEQUENCE</scope>
    <source>
        <strain evidence="1">91603</strain>
    </source>
</reference>
<organism evidence="1 2">
    <name type="scientific">Acer negundo</name>
    <name type="common">Box elder</name>
    <dbReference type="NCBI Taxonomy" id="4023"/>
    <lineage>
        <taxon>Eukaryota</taxon>
        <taxon>Viridiplantae</taxon>
        <taxon>Streptophyta</taxon>
        <taxon>Embryophyta</taxon>
        <taxon>Tracheophyta</taxon>
        <taxon>Spermatophyta</taxon>
        <taxon>Magnoliopsida</taxon>
        <taxon>eudicotyledons</taxon>
        <taxon>Gunneridae</taxon>
        <taxon>Pentapetalae</taxon>
        <taxon>rosids</taxon>
        <taxon>malvids</taxon>
        <taxon>Sapindales</taxon>
        <taxon>Sapindaceae</taxon>
        <taxon>Hippocastanoideae</taxon>
        <taxon>Acereae</taxon>
        <taxon>Acer</taxon>
    </lineage>
</organism>
<name>A0AAD5IQ62_ACENE</name>
<dbReference type="AlphaFoldDB" id="A0AAD5IQ62"/>
<protein>
    <submittedName>
        <fullName evidence="1">Uncharacterized protein</fullName>
    </submittedName>
</protein>
<dbReference type="Proteomes" id="UP001064489">
    <property type="component" value="Chromosome 8"/>
</dbReference>
<proteinExistence type="predicted"/>
<reference evidence="1" key="2">
    <citation type="submission" date="2023-02" db="EMBL/GenBank/DDBJ databases">
        <authorList>
            <person name="Swenson N.G."/>
            <person name="Wegrzyn J.L."/>
            <person name="Mcevoy S.L."/>
        </authorList>
    </citation>
    <scope>NUCLEOTIDE SEQUENCE</scope>
    <source>
        <strain evidence="1">91603</strain>
        <tissue evidence="1">Leaf</tissue>
    </source>
</reference>
<evidence type="ECO:0000313" key="2">
    <source>
        <dbReference type="Proteomes" id="UP001064489"/>
    </source>
</evidence>
<keyword evidence="2" id="KW-1185">Reference proteome</keyword>
<dbReference type="EMBL" id="JAJSOW010000103">
    <property type="protein sequence ID" value="KAI9174272.1"/>
    <property type="molecule type" value="Genomic_DNA"/>
</dbReference>
<comment type="caution">
    <text evidence="1">The sequence shown here is derived from an EMBL/GenBank/DDBJ whole genome shotgun (WGS) entry which is preliminary data.</text>
</comment>
<accession>A0AAD5IQ62</accession>